<protein>
    <recommendedName>
        <fullName evidence="3">DUF1564 family protein</fullName>
    </recommendedName>
</protein>
<accession>A0ABX4NRN5</accession>
<proteinExistence type="predicted"/>
<dbReference type="Proteomes" id="UP000231879">
    <property type="component" value="Unassembled WGS sequence"/>
</dbReference>
<gene>
    <name evidence="1" type="ORF">CH367_02625</name>
</gene>
<organism evidence="1 2">
    <name type="scientific">Leptospira barantonii</name>
    <dbReference type="NCBI Taxonomy" id="2023184"/>
    <lineage>
        <taxon>Bacteria</taxon>
        <taxon>Pseudomonadati</taxon>
        <taxon>Spirochaetota</taxon>
        <taxon>Spirochaetia</taxon>
        <taxon>Leptospirales</taxon>
        <taxon>Leptospiraceae</taxon>
        <taxon>Leptospira</taxon>
    </lineage>
</organism>
<evidence type="ECO:0000313" key="2">
    <source>
        <dbReference type="Proteomes" id="UP000231879"/>
    </source>
</evidence>
<reference evidence="1 2" key="1">
    <citation type="submission" date="2017-07" db="EMBL/GenBank/DDBJ databases">
        <title>Leptospira spp. isolated from tropical soils.</title>
        <authorList>
            <person name="Thibeaux R."/>
            <person name="Iraola G."/>
            <person name="Ferres I."/>
            <person name="Bierque E."/>
            <person name="Girault D."/>
            <person name="Soupe-Gilbert M.-E."/>
            <person name="Picardeau M."/>
            <person name="Goarant C."/>
        </authorList>
    </citation>
    <scope>NUCLEOTIDE SEQUENCE [LARGE SCALE GENOMIC DNA]</scope>
    <source>
        <strain evidence="1 2">FH4-C-A1</strain>
    </source>
</reference>
<dbReference type="EMBL" id="NPDS01000001">
    <property type="protein sequence ID" value="PJZ58949.1"/>
    <property type="molecule type" value="Genomic_DNA"/>
</dbReference>
<sequence>MEQGFNSPWRYHSSSILLFLAENILASFLSSNNFRLSNRLLSLGRAFSKRNLHFDFGSAKIKKTFKF</sequence>
<keyword evidence="2" id="KW-1185">Reference proteome</keyword>
<evidence type="ECO:0000313" key="1">
    <source>
        <dbReference type="EMBL" id="PJZ58949.1"/>
    </source>
</evidence>
<evidence type="ECO:0008006" key="3">
    <source>
        <dbReference type="Google" id="ProtNLM"/>
    </source>
</evidence>
<comment type="caution">
    <text evidence="1">The sequence shown here is derived from an EMBL/GenBank/DDBJ whole genome shotgun (WGS) entry which is preliminary data.</text>
</comment>
<name>A0ABX4NRN5_9LEPT</name>